<dbReference type="InterPro" id="IPR037522">
    <property type="entry name" value="HD_GYP_dom"/>
</dbReference>
<keyword evidence="4" id="KW-0378">Hydrolase</keyword>
<dbReference type="Gene3D" id="3.30.450.40">
    <property type="match status" value="1"/>
</dbReference>
<dbReference type="Gene3D" id="1.10.3210.10">
    <property type="entry name" value="Hypothetical protein af1432"/>
    <property type="match status" value="2"/>
</dbReference>
<dbReference type="Pfam" id="PF13487">
    <property type="entry name" value="HD_5"/>
    <property type="match status" value="1"/>
</dbReference>
<dbReference type="InterPro" id="IPR003607">
    <property type="entry name" value="HD/PDEase_dom"/>
</dbReference>
<dbReference type="PROSITE" id="PS50885">
    <property type="entry name" value="HAMP"/>
    <property type="match status" value="1"/>
</dbReference>
<dbReference type="EMBL" id="LRBG01000012">
    <property type="protein sequence ID" value="KXU87514.1"/>
    <property type="molecule type" value="Genomic_DNA"/>
</dbReference>
<dbReference type="SMART" id="SM00065">
    <property type="entry name" value="GAF"/>
    <property type="match status" value="1"/>
</dbReference>
<feature type="transmembrane region" description="Helical" evidence="1">
    <location>
        <begin position="352"/>
        <end position="372"/>
    </location>
</feature>
<accession>A0A149PR86</accession>
<keyword evidence="1" id="KW-0812">Transmembrane</keyword>
<dbReference type="CDD" id="cd00077">
    <property type="entry name" value="HDc"/>
    <property type="match status" value="2"/>
</dbReference>
<dbReference type="PROSITE" id="PS51832">
    <property type="entry name" value="HD_GYP"/>
    <property type="match status" value="1"/>
</dbReference>
<keyword evidence="1" id="KW-0472">Membrane</keyword>
<evidence type="ECO:0000259" key="3">
    <source>
        <dbReference type="PROSITE" id="PS51832"/>
    </source>
</evidence>
<dbReference type="RefSeq" id="WP_062129181.1">
    <property type="nucleotide sequence ID" value="NZ_LRBG01000012.1"/>
</dbReference>
<dbReference type="GO" id="GO:0008081">
    <property type="term" value="F:phosphoric diester hydrolase activity"/>
    <property type="evidence" value="ECO:0007669"/>
    <property type="project" value="UniProtKB-ARBA"/>
</dbReference>
<dbReference type="InterPro" id="IPR003660">
    <property type="entry name" value="HAMP_dom"/>
</dbReference>
<dbReference type="GO" id="GO:0007165">
    <property type="term" value="P:signal transduction"/>
    <property type="evidence" value="ECO:0007669"/>
    <property type="project" value="InterPro"/>
</dbReference>
<feature type="transmembrane region" description="Helical" evidence="1">
    <location>
        <begin position="12"/>
        <end position="35"/>
    </location>
</feature>
<comment type="caution">
    <text evidence="4">The sequence shown here is derived from an EMBL/GenBank/DDBJ whole genome shotgun (WGS) entry which is preliminary data.</text>
</comment>
<dbReference type="SUPFAM" id="SSF55781">
    <property type="entry name" value="GAF domain-like"/>
    <property type="match status" value="1"/>
</dbReference>
<reference evidence="4 5" key="1">
    <citation type="journal article" date="2015" name="Int. J. Syst. Evol. Microbiol.">
        <title>Burkholderia monticola sp. nov., isolated from mountain soil.</title>
        <authorList>
            <person name="Baek I."/>
            <person name="Seo B."/>
            <person name="Lee I."/>
            <person name="Yi H."/>
            <person name="Chun J."/>
        </authorList>
    </citation>
    <scope>NUCLEOTIDE SEQUENCE [LARGE SCALE GENOMIC DNA]</scope>
    <source>
        <strain evidence="4 5">JC2948</strain>
    </source>
</reference>
<dbReference type="Gene3D" id="6.10.340.10">
    <property type="match status" value="1"/>
</dbReference>
<dbReference type="InterPro" id="IPR029016">
    <property type="entry name" value="GAF-like_dom_sf"/>
</dbReference>
<gene>
    <name evidence="4" type="ORF">CI15_15335</name>
</gene>
<name>A0A149PR86_9BURK</name>
<sequence>MNGPRVFPLHFLIWFVFAFLLLVVGGSIAGAGYLITRDTLQSAASDSARRIGREMLEDVQGYVAPAEMAVTLISHSSLADAQTLDARMTRLALLRDALDATPVLQSLYVGYASGDFFYVRRLQDDAVRAMFSAPQSAAYLVQSVIRGAQGPEGRNIYLDAALTPIQTTDAASFAMQYDPRTRPWYIEAASAGGLIRTAPYVFFTDKGAGATLAIPGSNKTAVVGGDIRLDMLGQMLSRMRRTEHTLIALLDANGHLLASGSAIGGRSGAHVAQGSALLRPASEFGIPILTDLASRAATLGAATQMHEVARIDGRDWYTWVERLATGGGKPYFLVLAIPEDELLTGATRQAEAALGLTILVLLAAIPVTWLFARAISRPLQVLAGQAGAIRKLEFDETFVIRSRVAEVNGLSRAMDEMRLAIRRFLDIMREVASAPDLDRLLPILMKRIMEIVGSPAGALYFMRDETMDPVYGWSGDTGDVTSALQDIPLGAAPPAVRRAITDGVVFSRALADSAVLPEKLRPLVSDNASHVVIVPLINRERELVAVMLLLRGTPFEGPEQGFISALAGLLGNSIELRELLKTQRELFDAFIRMIAGAIDAKSPHTGGHCTRVPEVVKLIAQAGCEARNGPFADFAMSASDWEVLHVAAWLHDCGKVTTPEYIIDKGTKLETLSDRIHEIRMRFEVLKRDAEIRCLHERLAGEDEATATAKRDAELRQLDDEFAFVAACNRGAESMEQTHLDRLKSIASRTWLRTLDDRIGISQEEFARKQRTAPAGLPALESLLADKPEHCIERCPSDRIQPDNPWGFLRDEPDLLYNRGELYNLCVGRGTLSREERYKIEDHIVQTQIMLSRLSFPKYLRPVPEIAGNHHETMDGTGYPRRLRKQEMSTLARMLAVADVFEALTAKDRPYRKAKTLSETVQIMASMKQQGQIDPDVFELFLTSGAYRTYAERFMAAEQLDDVDIGRYVGSRQEPADSTEG</sequence>
<evidence type="ECO:0000313" key="5">
    <source>
        <dbReference type="Proteomes" id="UP000075613"/>
    </source>
</evidence>
<dbReference type="InterPro" id="IPR052020">
    <property type="entry name" value="Cyclic_di-GMP/3'3'-cGAMP_PDE"/>
</dbReference>
<feature type="domain" description="HD-GYP" evidence="3">
    <location>
        <begin position="735"/>
        <end position="957"/>
    </location>
</feature>
<dbReference type="SMART" id="SM00471">
    <property type="entry name" value="HDc"/>
    <property type="match status" value="1"/>
</dbReference>
<organism evidence="4 5">
    <name type="scientific">Paraburkholderia monticola</name>
    <dbReference type="NCBI Taxonomy" id="1399968"/>
    <lineage>
        <taxon>Bacteria</taxon>
        <taxon>Pseudomonadati</taxon>
        <taxon>Pseudomonadota</taxon>
        <taxon>Betaproteobacteria</taxon>
        <taxon>Burkholderiales</taxon>
        <taxon>Burkholderiaceae</taxon>
        <taxon>Paraburkholderia</taxon>
    </lineage>
</organism>
<keyword evidence="1" id="KW-1133">Transmembrane helix</keyword>
<dbReference type="Proteomes" id="UP000075613">
    <property type="component" value="Unassembled WGS sequence"/>
</dbReference>
<evidence type="ECO:0000313" key="4">
    <source>
        <dbReference type="EMBL" id="KXU87514.1"/>
    </source>
</evidence>
<dbReference type="PANTHER" id="PTHR45228:SF5">
    <property type="entry name" value="CYCLIC DI-GMP PHOSPHODIESTERASE VC_1348-RELATED"/>
    <property type="match status" value="1"/>
</dbReference>
<evidence type="ECO:0000259" key="2">
    <source>
        <dbReference type="PROSITE" id="PS50885"/>
    </source>
</evidence>
<dbReference type="OrthoDB" id="9774747at2"/>
<dbReference type="AlphaFoldDB" id="A0A149PR86"/>
<protein>
    <submittedName>
        <fullName evidence="4">Phosphohydrolase</fullName>
    </submittedName>
</protein>
<keyword evidence="5" id="KW-1185">Reference proteome</keyword>
<evidence type="ECO:0000256" key="1">
    <source>
        <dbReference type="SAM" id="Phobius"/>
    </source>
</evidence>
<feature type="domain" description="HAMP" evidence="2">
    <location>
        <begin position="373"/>
        <end position="426"/>
    </location>
</feature>
<proteinExistence type="predicted"/>
<dbReference type="SUPFAM" id="SSF109604">
    <property type="entry name" value="HD-domain/PDEase-like"/>
    <property type="match status" value="2"/>
</dbReference>
<dbReference type="STRING" id="1399968.CI15_15335"/>
<dbReference type="InterPro" id="IPR003018">
    <property type="entry name" value="GAF"/>
</dbReference>
<dbReference type="GO" id="GO:0016020">
    <property type="term" value="C:membrane"/>
    <property type="evidence" value="ECO:0007669"/>
    <property type="project" value="InterPro"/>
</dbReference>
<dbReference type="Gene3D" id="3.30.450.20">
    <property type="entry name" value="PAS domain"/>
    <property type="match status" value="2"/>
</dbReference>
<dbReference type="PANTHER" id="PTHR45228">
    <property type="entry name" value="CYCLIC DI-GMP PHOSPHODIESTERASE TM_0186-RELATED"/>
    <property type="match status" value="1"/>
</dbReference>